<name>A0A382J4Y8_9ZZZZ</name>
<dbReference type="InterPro" id="IPR006680">
    <property type="entry name" value="Amidohydro-rel"/>
</dbReference>
<keyword evidence="1" id="KW-0378">Hydrolase</keyword>
<dbReference type="GO" id="GO:0016810">
    <property type="term" value="F:hydrolase activity, acting on carbon-nitrogen (but not peptide) bonds"/>
    <property type="evidence" value="ECO:0007669"/>
    <property type="project" value="InterPro"/>
</dbReference>
<dbReference type="SUPFAM" id="SSF51556">
    <property type="entry name" value="Metallo-dependent hydrolases"/>
    <property type="match status" value="1"/>
</dbReference>
<dbReference type="SUPFAM" id="SSF51338">
    <property type="entry name" value="Composite domain of metallo-dependent hydrolases"/>
    <property type="match status" value="1"/>
</dbReference>
<feature type="non-terminal residue" evidence="3">
    <location>
        <position position="127"/>
    </location>
</feature>
<accession>A0A382J4Y8</accession>
<feature type="domain" description="Amidohydrolase-related" evidence="2">
    <location>
        <begin position="54"/>
        <end position="124"/>
    </location>
</feature>
<proteinExistence type="predicted"/>
<reference evidence="3" key="1">
    <citation type="submission" date="2018-05" db="EMBL/GenBank/DDBJ databases">
        <authorList>
            <person name="Lanie J.A."/>
            <person name="Ng W.-L."/>
            <person name="Kazmierczak K.M."/>
            <person name="Andrzejewski T.M."/>
            <person name="Davidsen T.M."/>
            <person name="Wayne K.J."/>
            <person name="Tettelin H."/>
            <person name="Glass J.I."/>
            <person name="Rusch D."/>
            <person name="Podicherti R."/>
            <person name="Tsui H.-C.T."/>
            <person name="Winkler M.E."/>
        </authorList>
    </citation>
    <scope>NUCLEOTIDE SEQUENCE</scope>
</reference>
<evidence type="ECO:0000256" key="1">
    <source>
        <dbReference type="ARBA" id="ARBA00022801"/>
    </source>
</evidence>
<dbReference type="PANTHER" id="PTHR43794:SF11">
    <property type="entry name" value="AMIDOHYDROLASE-RELATED DOMAIN-CONTAINING PROTEIN"/>
    <property type="match status" value="1"/>
</dbReference>
<gene>
    <name evidence="3" type="ORF">METZ01_LOCUS258987</name>
</gene>
<dbReference type="PANTHER" id="PTHR43794">
    <property type="entry name" value="AMINOHYDROLASE SSNA-RELATED"/>
    <property type="match status" value="1"/>
</dbReference>
<dbReference type="Gene3D" id="3.20.20.140">
    <property type="entry name" value="Metal-dependent hydrolases"/>
    <property type="match status" value="1"/>
</dbReference>
<sequence length="127" mass="14246">MNLLIKNTTIVTVNEHDEVLEHADLAVSGKTILGVGHIPEGFNPDRVIDGKDNLVLPGLINTHTHLSMSLMRNYADDLPFNDWLFEKIKPLEDHLLAEDVRLGARLGIAELIRGGTTCFHDMYFPME</sequence>
<evidence type="ECO:0000313" key="3">
    <source>
        <dbReference type="EMBL" id="SVC06133.1"/>
    </source>
</evidence>
<dbReference type="InterPro" id="IPR011059">
    <property type="entry name" value="Metal-dep_hydrolase_composite"/>
</dbReference>
<organism evidence="3">
    <name type="scientific">marine metagenome</name>
    <dbReference type="NCBI Taxonomy" id="408172"/>
    <lineage>
        <taxon>unclassified sequences</taxon>
        <taxon>metagenomes</taxon>
        <taxon>ecological metagenomes</taxon>
    </lineage>
</organism>
<dbReference type="Pfam" id="PF01979">
    <property type="entry name" value="Amidohydro_1"/>
    <property type="match status" value="1"/>
</dbReference>
<dbReference type="AlphaFoldDB" id="A0A382J4Y8"/>
<dbReference type="Gene3D" id="2.30.40.10">
    <property type="entry name" value="Urease, subunit C, domain 1"/>
    <property type="match status" value="1"/>
</dbReference>
<dbReference type="InterPro" id="IPR032466">
    <property type="entry name" value="Metal_Hydrolase"/>
</dbReference>
<evidence type="ECO:0000259" key="2">
    <source>
        <dbReference type="Pfam" id="PF01979"/>
    </source>
</evidence>
<dbReference type="EMBL" id="UINC01071323">
    <property type="protein sequence ID" value="SVC06133.1"/>
    <property type="molecule type" value="Genomic_DNA"/>
</dbReference>
<dbReference type="InterPro" id="IPR050287">
    <property type="entry name" value="MTA/SAH_deaminase"/>
</dbReference>
<protein>
    <recommendedName>
        <fullName evidence="2">Amidohydrolase-related domain-containing protein</fullName>
    </recommendedName>
</protein>